<evidence type="ECO:0000256" key="3">
    <source>
        <dbReference type="ARBA" id="ARBA00022801"/>
    </source>
</evidence>
<dbReference type="HAMAP" id="MF_00378">
    <property type="entry name" value="Exonuc_7_L"/>
    <property type="match status" value="1"/>
</dbReference>
<evidence type="ECO:0000259" key="8">
    <source>
        <dbReference type="Pfam" id="PF02601"/>
    </source>
</evidence>
<dbReference type="Pfam" id="PF13742">
    <property type="entry name" value="tRNA_anti_2"/>
    <property type="match status" value="1"/>
</dbReference>
<evidence type="ECO:0000256" key="7">
    <source>
        <dbReference type="SAM" id="MobiDB-lite"/>
    </source>
</evidence>
<keyword evidence="3 5" id="KW-0378">Hydrolase</keyword>
<protein>
    <recommendedName>
        <fullName evidence="5">Exodeoxyribonuclease 7 large subunit</fullName>
        <ecNumber evidence="5">3.1.11.6</ecNumber>
    </recommendedName>
    <alternativeName>
        <fullName evidence="5">Exodeoxyribonuclease VII large subunit</fullName>
        <shortName evidence="5">Exonuclease VII large subunit</shortName>
    </alternativeName>
</protein>
<comment type="caution">
    <text evidence="10">The sequence shown here is derived from an EMBL/GenBank/DDBJ whole genome shotgun (WGS) entry which is preliminary data.</text>
</comment>
<gene>
    <name evidence="5" type="primary">xseA</name>
    <name evidence="10" type="ORF">EXU48_10670</name>
</gene>
<dbReference type="PANTHER" id="PTHR30008:SF0">
    <property type="entry name" value="EXODEOXYRIBONUCLEASE 7 LARGE SUBUNIT"/>
    <property type="match status" value="1"/>
</dbReference>
<evidence type="ECO:0000259" key="9">
    <source>
        <dbReference type="Pfam" id="PF13742"/>
    </source>
</evidence>
<organism evidence="10 11">
    <name type="scientific">Occultella glacieicola</name>
    <dbReference type="NCBI Taxonomy" id="2518684"/>
    <lineage>
        <taxon>Bacteria</taxon>
        <taxon>Bacillati</taxon>
        <taxon>Actinomycetota</taxon>
        <taxon>Actinomycetes</taxon>
        <taxon>Micrococcales</taxon>
        <taxon>Ruaniaceae</taxon>
        <taxon>Occultella</taxon>
    </lineage>
</organism>
<comment type="similarity">
    <text evidence="5 6">Belongs to the XseA family.</text>
</comment>
<dbReference type="Pfam" id="PF02601">
    <property type="entry name" value="Exonuc_VII_L"/>
    <property type="match status" value="1"/>
</dbReference>
<evidence type="ECO:0000313" key="11">
    <source>
        <dbReference type="Proteomes" id="UP000504882"/>
    </source>
</evidence>
<dbReference type="EC" id="3.1.11.6" evidence="5"/>
<dbReference type="InterPro" id="IPR025824">
    <property type="entry name" value="OB-fold_nuc-bd_dom"/>
</dbReference>
<dbReference type="CDD" id="cd04489">
    <property type="entry name" value="ExoVII_LU_OBF"/>
    <property type="match status" value="1"/>
</dbReference>
<accession>A0ABY2E2T2</accession>
<feature type="compositionally biased region" description="Low complexity" evidence="7">
    <location>
        <begin position="21"/>
        <end position="36"/>
    </location>
</feature>
<evidence type="ECO:0000256" key="1">
    <source>
        <dbReference type="ARBA" id="ARBA00022490"/>
    </source>
</evidence>
<comment type="subunit">
    <text evidence="5">Heterooligomer composed of large and small subunits.</text>
</comment>
<dbReference type="Proteomes" id="UP000504882">
    <property type="component" value="Unassembled WGS sequence"/>
</dbReference>
<feature type="domain" description="Exonuclease VII large subunit C-terminal" evidence="8">
    <location>
        <begin position="217"/>
        <end position="413"/>
    </location>
</feature>
<dbReference type="InterPro" id="IPR020579">
    <property type="entry name" value="Exonuc_VII_lsu_C"/>
</dbReference>
<proteinExistence type="inferred from homology"/>
<keyword evidence="2 5" id="KW-0540">Nuclease</keyword>
<name>A0ABY2E2T2_9MICO</name>
<reference evidence="10 11" key="1">
    <citation type="submission" date="2019-03" db="EMBL/GenBank/DDBJ databases">
        <title>Genomic features of bacteria from cold environments.</title>
        <authorList>
            <person name="Shen L."/>
        </authorList>
    </citation>
    <scope>NUCLEOTIDE SEQUENCE [LARGE SCALE GENOMIC DNA]</scope>
    <source>
        <strain evidence="11">T3246-1</strain>
    </source>
</reference>
<sequence>MRGPAPNATSSWAPARTICSTCSSPTAVTSPTATPSGPRARDASGPGRTRGRGAGGPRAPTGDDDDVPTVGHPRGMSGPTNGPGDLPAKALETTAERPWPVRLLAAKIADYVDRMAPVWVEGQLVQVNAHNASASAYLTLRDTDVDMSLSVTMLKRLLAARGESITEGAHVVVHAKPSFWTKRGTLSLRANDIRALGLGELLARIEHLKRVLAAEGLFDAERKRPLPFLPGRVGLICGANAKAKHDVLVNARARWPQVHFEIREVAVQGPHCVPEVSRAIADLDADPDVEVIVIARGGGSVEDLLPFSNEAMVRAAAKCATPLVSAIGHETDAPLLDLVADYRASTPTDAAKRIVPDVTQELARIAQARERMTSALTRRLRTESERLAALRDRPVLADPTSIVGPRLHALERARAAGRAAVGHRLDRADADLTNLRTALRTLSPQATLERGYAVLRTDDGAVVRSPAQVTVGEGLSALVAGGRLGVTVRDVGTRTDDEVVG</sequence>
<comment type="subcellular location">
    <subcellularLocation>
        <location evidence="5 6">Cytoplasm</location>
    </subcellularLocation>
</comment>
<dbReference type="PANTHER" id="PTHR30008">
    <property type="entry name" value="EXODEOXYRIBONUCLEASE 7 LARGE SUBUNIT"/>
    <property type="match status" value="1"/>
</dbReference>
<dbReference type="InterPro" id="IPR003753">
    <property type="entry name" value="Exonuc_VII_L"/>
</dbReference>
<evidence type="ECO:0000313" key="10">
    <source>
        <dbReference type="EMBL" id="TDE93923.1"/>
    </source>
</evidence>
<keyword evidence="1 5" id="KW-0963">Cytoplasm</keyword>
<evidence type="ECO:0000256" key="2">
    <source>
        <dbReference type="ARBA" id="ARBA00022722"/>
    </source>
</evidence>
<comment type="function">
    <text evidence="5">Bidirectionally degrades single-stranded DNA into large acid-insoluble oligonucleotides, which are then degraded further into small acid-soluble oligonucleotides.</text>
</comment>
<dbReference type="NCBIfam" id="TIGR00237">
    <property type="entry name" value="xseA"/>
    <property type="match status" value="1"/>
</dbReference>
<feature type="domain" description="OB-fold nucleic acid binding" evidence="9">
    <location>
        <begin position="100"/>
        <end position="194"/>
    </location>
</feature>
<dbReference type="EMBL" id="SMNA01000005">
    <property type="protein sequence ID" value="TDE93923.1"/>
    <property type="molecule type" value="Genomic_DNA"/>
</dbReference>
<comment type="catalytic activity">
    <reaction evidence="5 6">
        <text>Exonucleolytic cleavage in either 5'- to 3'- or 3'- to 5'-direction to yield nucleoside 5'-phosphates.</text>
        <dbReference type="EC" id="3.1.11.6"/>
    </reaction>
</comment>
<evidence type="ECO:0000256" key="4">
    <source>
        <dbReference type="ARBA" id="ARBA00022839"/>
    </source>
</evidence>
<evidence type="ECO:0000256" key="5">
    <source>
        <dbReference type="HAMAP-Rule" id="MF_00378"/>
    </source>
</evidence>
<keyword evidence="11" id="KW-1185">Reference proteome</keyword>
<feature type="region of interest" description="Disordered" evidence="7">
    <location>
        <begin position="21"/>
        <end position="88"/>
    </location>
</feature>
<keyword evidence="4 5" id="KW-0269">Exonuclease</keyword>
<evidence type="ECO:0000256" key="6">
    <source>
        <dbReference type="RuleBase" id="RU004355"/>
    </source>
</evidence>